<evidence type="ECO:0000256" key="6">
    <source>
        <dbReference type="ARBA" id="ARBA00040495"/>
    </source>
</evidence>
<dbReference type="RefSeq" id="XP_024499546.1">
    <property type="nucleotide sequence ID" value="XM_024643684.1"/>
</dbReference>
<gene>
    <name evidence="9 11 12" type="ORF">SRAE_X000207500</name>
</gene>
<dbReference type="GeneID" id="36385147"/>
<dbReference type="GO" id="GO:0005886">
    <property type="term" value="C:plasma membrane"/>
    <property type="evidence" value="ECO:0007669"/>
    <property type="project" value="EnsemblMetazoa"/>
</dbReference>
<dbReference type="Gene3D" id="3.30.559.10">
    <property type="entry name" value="Chloramphenicol acetyltransferase-like domain"/>
    <property type="match status" value="1"/>
</dbReference>
<dbReference type="GO" id="GO:0004102">
    <property type="term" value="F:choline O-acetyltransferase activity"/>
    <property type="evidence" value="ECO:0007669"/>
    <property type="project" value="UniProtKB-EC"/>
</dbReference>
<dbReference type="PANTHER" id="PTHR22589">
    <property type="entry name" value="CARNITINE O-ACYLTRANSFERASE"/>
    <property type="match status" value="1"/>
</dbReference>
<dbReference type="GO" id="GO:0060076">
    <property type="term" value="C:excitatory synapse"/>
    <property type="evidence" value="ECO:0007669"/>
    <property type="project" value="EnsemblMetazoa"/>
</dbReference>
<dbReference type="GO" id="GO:0043025">
    <property type="term" value="C:neuronal cell body"/>
    <property type="evidence" value="ECO:0007669"/>
    <property type="project" value="EnsemblMetazoa"/>
</dbReference>
<dbReference type="InterPro" id="IPR039551">
    <property type="entry name" value="Cho/carn_acyl_trans"/>
</dbReference>
<keyword evidence="3" id="KW-0530">Neurotransmitter biosynthesis</keyword>
<protein>
    <recommendedName>
        <fullName evidence="6">Choline O-acetyltransferase</fullName>
        <ecNumber evidence="5">2.3.1.6</ecNumber>
    </recommendedName>
</protein>
<keyword evidence="10" id="KW-1185">Reference proteome</keyword>
<evidence type="ECO:0000256" key="5">
    <source>
        <dbReference type="ARBA" id="ARBA00039091"/>
    </source>
</evidence>
<dbReference type="Proteomes" id="UP000035682">
    <property type="component" value="Unplaced"/>
</dbReference>
<proteinExistence type="inferred from homology"/>
<evidence type="ECO:0000313" key="11">
    <source>
        <dbReference type="WBParaSite" id="SRAE_X000207500.1"/>
    </source>
</evidence>
<evidence type="ECO:0000256" key="7">
    <source>
        <dbReference type="PIRSR" id="PIRSR600542-1"/>
    </source>
</evidence>
<dbReference type="SUPFAM" id="SSF52777">
    <property type="entry name" value="CoA-dependent acyltransferases"/>
    <property type="match status" value="2"/>
</dbReference>
<dbReference type="OrthoDB" id="240216at2759"/>
<comment type="similarity">
    <text evidence="1">Belongs to the carnitine/choline acetyltransferase family.</text>
</comment>
<dbReference type="InterPro" id="IPR023213">
    <property type="entry name" value="CAT-like_dom_sf"/>
</dbReference>
<evidence type="ECO:0000259" key="8">
    <source>
        <dbReference type="Pfam" id="PF00755"/>
    </source>
</evidence>
<name>A0A090KWU2_STRRB</name>
<evidence type="ECO:0000256" key="4">
    <source>
        <dbReference type="ARBA" id="ARBA00023315"/>
    </source>
</evidence>
<dbReference type="PANTHER" id="PTHR22589:SF14">
    <property type="entry name" value="CHOLINE O-ACETYLTRANSFERASE"/>
    <property type="match status" value="1"/>
</dbReference>
<evidence type="ECO:0000256" key="3">
    <source>
        <dbReference type="ARBA" id="ARBA00022979"/>
    </source>
</evidence>
<dbReference type="GO" id="GO:0007274">
    <property type="term" value="P:neuromuscular synaptic transmission"/>
    <property type="evidence" value="ECO:0007669"/>
    <property type="project" value="TreeGrafter"/>
</dbReference>
<evidence type="ECO:0000256" key="1">
    <source>
        <dbReference type="ARBA" id="ARBA00005232"/>
    </source>
</evidence>
<dbReference type="Pfam" id="PF00755">
    <property type="entry name" value="Carn_acyltransf"/>
    <property type="match status" value="1"/>
</dbReference>
<accession>A0A090KWU2</accession>
<dbReference type="InterPro" id="IPR042231">
    <property type="entry name" value="Cho/carn_acyl_trans_2"/>
</dbReference>
<dbReference type="EC" id="2.3.1.6" evidence="5"/>
<dbReference type="GO" id="GO:0008292">
    <property type="term" value="P:acetylcholine biosynthetic process"/>
    <property type="evidence" value="ECO:0007669"/>
    <property type="project" value="EnsemblMetazoa"/>
</dbReference>
<sequence>MDSHNITNINYDESNNEITKKKHCVKSYNWNEPPLPKPPVPSLEHSFKRYLEYASVICECQNDLDFEQTKAAVKEFFPNAVELQKKLLSMAEKCDNWINKFWLPEMYLRPRYPLPLYSNPAYIFPQQKFNSTDEQLNFAAWLIRGFEDYKLMIDNQQFPREISAGVEKIPVCMEQYKRILSCYREPNYDCDNFYYRRENPTYYNEDGDSHIIVMCHNQAFVLYTKIKNEFLPHSEILYQLKKILDYSQNRPTATPVGVMTAGNRDKAAKIWENLKKKPLNNRSLEWMKSATFVLCLDFVKNLNSNTKFDNYEDYLAYRGHHILHGFGSLGVGLNRWYNSTIQIVVSDTGTNGLLIEHSVAEGIVIINMAEHVQKYVEKNINRSNIISPKNMYDPKPLTWSIDGETANLMISCQKEFNRLSDALELNILYFDEYGKEFIKSKNISPDGFCQLIMQLAHYTAHSKLVSTYESASIRRFKYGRVDNIRAATPEVLKWVKSMTTSYNEYTDNDRKDLFYNAAKKQALITKENIHGEGIDNHLCALNVLAKENLSHIPKIFEEKTWNETMRFPLSTSQVTTVQITNDTYLCYGAVVDDGYGCSYNLQKNFIVFASSCYKFNDRTNGKFFKKCLRDSLRIVANLLKN</sequence>
<evidence type="ECO:0000313" key="12">
    <source>
        <dbReference type="WormBase" id="SRAE_X000207500"/>
    </source>
</evidence>
<feature type="domain" description="Choline/carnitine acyltransferase" evidence="8">
    <location>
        <begin position="39"/>
        <end position="629"/>
    </location>
</feature>
<dbReference type="Gene3D" id="3.30.559.70">
    <property type="entry name" value="Choline/Carnitine o-acyltransferase, domain 2"/>
    <property type="match status" value="1"/>
</dbReference>
<dbReference type="GO" id="GO:0031090">
    <property type="term" value="C:organelle membrane"/>
    <property type="evidence" value="ECO:0007669"/>
    <property type="project" value="EnsemblMetazoa"/>
</dbReference>
<organism evidence="9">
    <name type="scientific">Strongyloides ratti</name>
    <name type="common">Parasitic roundworm</name>
    <dbReference type="NCBI Taxonomy" id="34506"/>
    <lineage>
        <taxon>Eukaryota</taxon>
        <taxon>Metazoa</taxon>
        <taxon>Ecdysozoa</taxon>
        <taxon>Nematoda</taxon>
        <taxon>Chromadorea</taxon>
        <taxon>Rhabditida</taxon>
        <taxon>Tylenchina</taxon>
        <taxon>Panagrolaimomorpha</taxon>
        <taxon>Strongyloidoidea</taxon>
        <taxon>Strongyloididae</taxon>
        <taxon>Strongyloides</taxon>
    </lineage>
</organism>
<evidence type="ECO:0000256" key="2">
    <source>
        <dbReference type="ARBA" id="ARBA00022679"/>
    </source>
</evidence>
<reference evidence="11" key="3">
    <citation type="submission" date="2020-12" db="UniProtKB">
        <authorList>
            <consortium name="WormBaseParasite"/>
        </authorList>
    </citation>
    <scope>IDENTIFICATION</scope>
</reference>
<dbReference type="OMA" id="FIKQQKC"/>
<evidence type="ECO:0000313" key="9">
    <source>
        <dbReference type="EMBL" id="CEF60337.1"/>
    </source>
</evidence>
<evidence type="ECO:0000313" key="10">
    <source>
        <dbReference type="Proteomes" id="UP000035682"/>
    </source>
</evidence>
<keyword evidence="2 9" id="KW-0808">Transferase</keyword>
<feature type="active site" description="Proton acceptor" evidence="7">
    <location>
        <position position="357"/>
    </location>
</feature>
<reference evidence="9" key="2">
    <citation type="submission" date="2014-09" db="EMBL/GenBank/DDBJ databases">
        <authorList>
            <person name="Aslett A.Martin."/>
        </authorList>
    </citation>
    <scope>NUCLEOTIDE SEQUENCE</scope>
    <source>
        <strain evidence="9">ED321 Heterogonic</strain>
    </source>
</reference>
<dbReference type="GO" id="GO:0043005">
    <property type="term" value="C:neuron projection"/>
    <property type="evidence" value="ECO:0007669"/>
    <property type="project" value="EnsemblMetazoa"/>
</dbReference>
<dbReference type="WBParaSite" id="SRAE_X000207500.1">
    <property type="protein sequence ID" value="SRAE_X000207500.1"/>
    <property type="gene ID" value="WBGene00267653"/>
</dbReference>
<dbReference type="AlphaFoldDB" id="A0A090KWU2"/>
<reference evidence="10" key="1">
    <citation type="submission" date="2014-09" db="EMBL/GenBank/DDBJ databases">
        <authorList>
            <person name="Martin A.A."/>
        </authorList>
    </citation>
    <scope>NUCLEOTIDE SEQUENCE</scope>
    <source>
        <strain evidence="10">ED321</strain>
    </source>
</reference>
<dbReference type="GO" id="GO:0005829">
    <property type="term" value="C:cytosol"/>
    <property type="evidence" value="ECO:0007669"/>
    <property type="project" value="EnsemblMetazoa"/>
</dbReference>
<dbReference type="CTD" id="36385147"/>
<keyword evidence="4" id="KW-0012">Acyltransferase</keyword>
<dbReference type="WormBase" id="SRAE_X000207500">
    <property type="protein sequence ID" value="SRP01823"/>
    <property type="gene ID" value="WBGene00267653"/>
</dbReference>
<dbReference type="EMBL" id="LN609398">
    <property type="protein sequence ID" value="CEF60337.1"/>
    <property type="molecule type" value="Genomic_DNA"/>
</dbReference>
<dbReference type="InterPro" id="IPR000542">
    <property type="entry name" value="Carn_acyl_trans"/>
</dbReference>